<proteinExistence type="predicted"/>
<dbReference type="SUPFAM" id="SSF54593">
    <property type="entry name" value="Glyoxalase/Bleomycin resistance protein/Dihydroxybiphenyl dioxygenase"/>
    <property type="match status" value="1"/>
</dbReference>
<name>A0ABX3STK8_MYCMA</name>
<comment type="caution">
    <text evidence="2">The sequence shown here is derived from an EMBL/GenBank/DDBJ whole genome shotgun (WGS) entry which is preliminary data.</text>
</comment>
<dbReference type="PROSITE" id="PS51819">
    <property type="entry name" value="VOC"/>
    <property type="match status" value="1"/>
</dbReference>
<dbReference type="InterPro" id="IPR029068">
    <property type="entry name" value="Glyas_Bleomycin-R_OHBP_Dase"/>
</dbReference>
<reference evidence="2 3" key="1">
    <citation type="submission" date="2017-02" db="EMBL/GenBank/DDBJ databases">
        <title>The new phylogeny of genus Mycobacterium.</title>
        <authorList>
            <person name="Tortoli E."/>
            <person name="Trovato A."/>
            <person name="Cirillo D.M."/>
        </authorList>
    </citation>
    <scope>NUCLEOTIDE SEQUENCE [LARGE SCALE GENOMIC DNA]</scope>
    <source>
        <strain evidence="2 3">IP1130001</strain>
    </source>
</reference>
<organism evidence="2 3">
    <name type="scientific">Mycobacterium malmoense</name>
    <dbReference type="NCBI Taxonomy" id="1780"/>
    <lineage>
        <taxon>Bacteria</taxon>
        <taxon>Bacillati</taxon>
        <taxon>Actinomycetota</taxon>
        <taxon>Actinomycetes</taxon>
        <taxon>Mycobacteriales</taxon>
        <taxon>Mycobacteriaceae</taxon>
        <taxon>Mycobacterium</taxon>
    </lineage>
</organism>
<feature type="domain" description="VOC" evidence="1">
    <location>
        <begin position="13"/>
        <end position="148"/>
    </location>
</feature>
<gene>
    <name evidence="2" type="ORF">BST29_07535</name>
</gene>
<evidence type="ECO:0000313" key="3">
    <source>
        <dbReference type="Proteomes" id="UP000243140"/>
    </source>
</evidence>
<keyword evidence="3" id="KW-1185">Reference proteome</keyword>
<evidence type="ECO:0000259" key="1">
    <source>
        <dbReference type="PROSITE" id="PS51819"/>
    </source>
</evidence>
<accession>A0ABX3STK8</accession>
<dbReference type="Proteomes" id="UP000243140">
    <property type="component" value="Unassembled WGS sequence"/>
</dbReference>
<evidence type="ECO:0000313" key="2">
    <source>
        <dbReference type="EMBL" id="ORA83848.1"/>
    </source>
</evidence>
<protein>
    <submittedName>
        <fullName evidence="2">Bleomycin resistance protein</fullName>
    </submittedName>
</protein>
<dbReference type="Gene3D" id="3.10.180.10">
    <property type="entry name" value="2,3-Dihydroxybiphenyl 1,2-Dioxygenase, domain 1"/>
    <property type="match status" value="1"/>
</dbReference>
<dbReference type="EMBL" id="MVHV01000006">
    <property type="protein sequence ID" value="ORA83848.1"/>
    <property type="molecule type" value="Genomic_DNA"/>
</dbReference>
<dbReference type="InterPro" id="IPR037523">
    <property type="entry name" value="VOC_core"/>
</dbReference>
<dbReference type="Pfam" id="PF13669">
    <property type="entry name" value="Glyoxalase_4"/>
    <property type="match status" value="1"/>
</dbReference>
<dbReference type="RefSeq" id="WP_083010086.1">
    <property type="nucleotide sequence ID" value="NZ_CP060015.1"/>
</dbReference>
<sequence>MASLVSGALRPEDFYHTGIVVPDLDAAMARLSALAGYRWITPMSYTLPFRTATGTRELTSTFVYSLQAPHVELIQEVPESPWTAAPGNSIHHLGYFTDNLADTARALEDNGFAFEATADVAQSSPKSDLALFAYYIDAFGTRIEIVDRALFPDFPAFLKSAAPTET</sequence>